<evidence type="ECO:0000256" key="6">
    <source>
        <dbReference type="RuleBase" id="RU003785"/>
    </source>
</evidence>
<dbReference type="InterPro" id="IPR018022">
    <property type="entry name" value="IPT"/>
</dbReference>
<dbReference type="Gene3D" id="1.10.20.140">
    <property type="match status" value="1"/>
</dbReference>
<dbReference type="PIRSF" id="PIRSF039110">
    <property type="entry name" value="IPP_transferase"/>
    <property type="match status" value="1"/>
</dbReference>
<keyword evidence="3 6" id="KW-0547">Nucleotide-binding</keyword>
<keyword evidence="2 6" id="KW-0808">Transferase</keyword>
<proteinExistence type="inferred from homology"/>
<name>A0AAE0IKJ9_9PEZI</name>
<comment type="similarity">
    <text evidence="1 6">Belongs to the IPP transferase family.</text>
</comment>
<sequence>MRFTPRLCQISRYKRPVMDPLVVIYGSTGTGKSDLAVELATRFNGEVINADAMQMYKGLPIITNKIADEEQRGIPHHLLGIIGLEETPWTVNEFKREALRIISEIRSRGKLPIVVGGTSYYLDALLFDEKLVTGADGDGNLFTRDELDKRFPILLESGEVMLKKLREVDPVMAKRWHPNDKRRIRGSLEIYFTTGRRASDIYAEQRNRKEPKWLSTATTTTGESNELSPNTETQSPWKTLMLWVYADLERLNSRLEKRVDKMVENGLLCECAEVHEYLQTRLAAGETVDRTKGIWQSIGFKQFEPYLQAADVKEDQLQQPGEPLSAAEQFKQAGIYETKAANRQYARKQVRWITYQTIAALQSEQALDRLFLLDSTDVARYRDEVLTKGAELTRKLLAGEPLPPPTSVSETARQVLTAQVARCNRQVTLCNKTCDICEVTAVTEEQWTIHINSNRHRARVNRKKRRSLVAVQQKQPEIPGVLPPPGIQTTDHPTADQNDS</sequence>
<accession>A0AAE0IKJ9</accession>
<feature type="compositionally biased region" description="Polar residues" evidence="7">
    <location>
        <begin position="487"/>
        <end position="500"/>
    </location>
</feature>
<evidence type="ECO:0000313" key="9">
    <source>
        <dbReference type="Proteomes" id="UP001283341"/>
    </source>
</evidence>
<reference evidence="8" key="1">
    <citation type="journal article" date="2023" name="Mol. Phylogenet. Evol.">
        <title>Genome-scale phylogeny and comparative genomics of the fungal order Sordariales.</title>
        <authorList>
            <person name="Hensen N."/>
            <person name="Bonometti L."/>
            <person name="Westerberg I."/>
            <person name="Brannstrom I.O."/>
            <person name="Guillou S."/>
            <person name="Cros-Aarteil S."/>
            <person name="Calhoun S."/>
            <person name="Haridas S."/>
            <person name="Kuo A."/>
            <person name="Mondo S."/>
            <person name="Pangilinan J."/>
            <person name="Riley R."/>
            <person name="LaButti K."/>
            <person name="Andreopoulos B."/>
            <person name="Lipzen A."/>
            <person name="Chen C."/>
            <person name="Yan M."/>
            <person name="Daum C."/>
            <person name="Ng V."/>
            <person name="Clum A."/>
            <person name="Steindorff A."/>
            <person name="Ohm R.A."/>
            <person name="Martin F."/>
            <person name="Silar P."/>
            <person name="Natvig D.O."/>
            <person name="Lalanne C."/>
            <person name="Gautier V."/>
            <person name="Ament-Velasquez S.L."/>
            <person name="Kruys A."/>
            <person name="Hutchinson M.I."/>
            <person name="Powell A.J."/>
            <person name="Barry K."/>
            <person name="Miller A.N."/>
            <person name="Grigoriev I.V."/>
            <person name="Debuchy R."/>
            <person name="Gladieux P."/>
            <person name="Hiltunen Thoren M."/>
            <person name="Johannesson H."/>
        </authorList>
    </citation>
    <scope>NUCLEOTIDE SEQUENCE</scope>
    <source>
        <strain evidence="8">CBS 118394</strain>
    </source>
</reference>
<evidence type="ECO:0000256" key="7">
    <source>
        <dbReference type="SAM" id="MobiDB-lite"/>
    </source>
</evidence>
<comment type="caution">
    <text evidence="8">The sequence shown here is derived from an EMBL/GenBank/DDBJ whole genome shotgun (WGS) entry which is preliminary data.</text>
</comment>
<dbReference type="SUPFAM" id="SSF52540">
    <property type="entry name" value="P-loop containing nucleoside triphosphate hydrolases"/>
    <property type="match status" value="2"/>
</dbReference>
<dbReference type="SUPFAM" id="SSF57667">
    <property type="entry name" value="beta-beta-alpha zinc fingers"/>
    <property type="match status" value="1"/>
</dbReference>
<dbReference type="PANTHER" id="PTHR11088">
    <property type="entry name" value="TRNA DIMETHYLALLYLTRANSFERASE"/>
    <property type="match status" value="1"/>
</dbReference>
<dbReference type="EMBL" id="JAUEDM010000002">
    <property type="protein sequence ID" value="KAK3326603.1"/>
    <property type="molecule type" value="Genomic_DNA"/>
</dbReference>
<keyword evidence="5" id="KW-0819">tRNA processing</keyword>
<evidence type="ECO:0000256" key="1">
    <source>
        <dbReference type="ARBA" id="ARBA00005842"/>
    </source>
</evidence>
<evidence type="ECO:0000256" key="4">
    <source>
        <dbReference type="ARBA" id="ARBA00022840"/>
    </source>
</evidence>
<dbReference type="InterPro" id="IPR036236">
    <property type="entry name" value="Znf_C2H2_sf"/>
</dbReference>
<protein>
    <recommendedName>
        <fullName evidence="5">tRNA dimethylallyltransferase</fullName>
        <ecNumber evidence="5">2.5.1.75</ecNumber>
    </recommendedName>
</protein>
<dbReference type="InterPro" id="IPR039657">
    <property type="entry name" value="Dimethylallyltransferase"/>
</dbReference>
<dbReference type="Gene3D" id="3.30.160.60">
    <property type="entry name" value="Classic Zinc Finger"/>
    <property type="match status" value="1"/>
</dbReference>
<dbReference type="Proteomes" id="UP001283341">
    <property type="component" value="Unassembled WGS sequence"/>
</dbReference>
<dbReference type="Pfam" id="PF01715">
    <property type="entry name" value="IPPT"/>
    <property type="match status" value="1"/>
</dbReference>
<feature type="compositionally biased region" description="Basic residues" evidence="7">
    <location>
        <begin position="458"/>
        <end position="467"/>
    </location>
</feature>
<dbReference type="PANTHER" id="PTHR11088:SF89">
    <property type="entry name" value="TRNA DIMETHYLALLYLTRANSFERASE"/>
    <property type="match status" value="1"/>
</dbReference>
<dbReference type="GO" id="GO:0052381">
    <property type="term" value="F:tRNA dimethylallyltransferase activity"/>
    <property type="evidence" value="ECO:0007669"/>
    <property type="project" value="UniProtKB-EC"/>
</dbReference>
<dbReference type="AlphaFoldDB" id="A0AAE0IKJ9"/>
<dbReference type="InterPro" id="IPR027417">
    <property type="entry name" value="P-loop_NTPase"/>
</dbReference>
<comment type="catalytic activity">
    <reaction evidence="5">
        <text>adenosine(37) in tRNA + dimethylallyl diphosphate = N(6)-dimethylallyladenosine(37) in tRNA + diphosphate</text>
        <dbReference type="Rhea" id="RHEA:26482"/>
        <dbReference type="Rhea" id="RHEA-COMP:10162"/>
        <dbReference type="Rhea" id="RHEA-COMP:10375"/>
        <dbReference type="ChEBI" id="CHEBI:33019"/>
        <dbReference type="ChEBI" id="CHEBI:57623"/>
        <dbReference type="ChEBI" id="CHEBI:74411"/>
        <dbReference type="ChEBI" id="CHEBI:74415"/>
        <dbReference type="EC" id="2.5.1.75"/>
    </reaction>
</comment>
<feature type="compositionally biased region" description="Polar residues" evidence="7">
    <location>
        <begin position="215"/>
        <end position="233"/>
    </location>
</feature>
<dbReference type="GO" id="GO:0005524">
    <property type="term" value="F:ATP binding"/>
    <property type="evidence" value="ECO:0007669"/>
    <property type="project" value="UniProtKB-KW"/>
</dbReference>
<dbReference type="InterPro" id="IPR030666">
    <property type="entry name" value="IPP_transferase_euk"/>
</dbReference>
<evidence type="ECO:0000256" key="5">
    <source>
        <dbReference type="RuleBase" id="RU003783"/>
    </source>
</evidence>
<evidence type="ECO:0000256" key="2">
    <source>
        <dbReference type="ARBA" id="ARBA00022679"/>
    </source>
</evidence>
<feature type="region of interest" description="Disordered" evidence="7">
    <location>
        <begin position="458"/>
        <end position="500"/>
    </location>
</feature>
<dbReference type="HAMAP" id="MF_00185">
    <property type="entry name" value="IPP_trans"/>
    <property type="match status" value="1"/>
</dbReference>
<dbReference type="Gene3D" id="3.40.50.300">
    <property type="entry name" value="P-loop containing nucleotide triphosphate hydrolases"/>
    <property type="match status" value="1"/>
</dbReference>
<dbReference type="GO" id="GO:0005739">
    <property type="term" value="C:mitochondrion"/>
    <property type="evidence" value="ECO:0007669"/>
    <property type="project" value="TreeGrafter"/>
</dbReference>
<reference evidence="8" key="2">
    <citation type="submission" date="2023-06" db="EMBL/GenBank/DDBJ databases">
        <authorList>
            <consortium name="Lawrence Berkeley National Laboratory"/>
            <person name="Haridas S."/>
            <person name="Hensen N."/>
            <person name="Bonometti L."/>
            <person name="Westerberg I."/>
            <person name="Brannstrom I.O."/>
            <person name="Guillou S."/>
            <person name="Cros-Aarteil S."/>
            <person name="Calhoun S."/>
            <person name="Kuo A."/>
            <person name="Mondo S."/>
            <person name="Pangilinan J."/>
            <person name="Riley R."/>
            <person name="Labutti K."/>
            <person name="Andreopoulos B."/>
            <person name="Lipzen A."/>
            <person name="Chen C."/>
            <person name="Yanf M."/>
            <person name="Daum C."/>
            <person name="Ng V."/>
            <person name="Clum A."/>
            <person name="Steindorff A."/>
            <person name="Ohm R."/>
            <person name="Martin F."/>
            <person name="Silar P."/>
            <person name="Natvig D."/>
            <person name="Lalanne C."/>
            <person name="Gautier V."/>
            <person name="Ament-Velasquez S.L."/>
            <person name="Kruys A."/>
            <person name="Hutchinson M.I."/>
            <person name="Powell A.J."/>
            <person name="Barry K."/>
            <person name="Miller A.N."/>
            <person name="Grigoriev I.V."/>
            <person name="Debuchy R."/>
            <person name="Gladieux P."/>
            <person name="Thoren M.H."/>
            <person name="Johannesson H."/>
        </authorList>
    </citation>
    <scope>NUCLEOTIDE SEQUENCE</scope>
    <source>
        <strain evidence="8">CBS 118394</strain>
    </source>
</reference>
<organism evidence="8 9">
    <name type="scientific">Apodospora peruviana</name>
    <dbReference type="NCBI Taxonomy" id="516989"/>
    <lineage>
        <taxon>Eukaryota</taxon>
        <taxon>Fungi</taxon>
        <taxon>Dikarya</taxon>
        <taxon>Ascomycota</taxon>
        <taxon>Pezizomycotina</taxon>
        <taxon>Sordariomycetes</taxon>
        <taxon>Sordariomycetidae</taxon>
        <taxon>Sordariales</taxon>
        <taxon>Lasiosphaeriaceae</taxon>
        <taxon>Apodospora</taxon>
    </lineage>
</organism>
<evidence type="ECO:0000313" key="8">
    <source>
        <dbReference type="EMBL" id="KAK3326603.1"/>
    </source>
</evidence>
<dbReference type="EC" id="2.5.1.75" evidence="5"/>
<feature type="region of interest" description="Disordered" evidence="7">
    <location>
        <begin position="212"/>
        <end position="233"/>
    </location>
</feature>
<keyword evidence="9" id="KW-1185">Reference proteome</keyword>
<evidence type="ECO:0000256" key="3">
    <source>
        <dbReference type="ARBA" id="ARBA00022741"/>
    </source>
</evidence>
<dbReference type="NCBIfam" id="TIGR00174">
    <property type="entry name" value="miaA"/>
    <property type="match status" value="1"/>
</dbReference>
<dbReference type="GO" id="GO:0006400">
    <property type="term" value="P:tRNA modification"/>
    <property type="evidence" value="ECO:0007669"/>
    <property type="project" value="TreeGrafter"/>
</dbReference>
<keyword evidence="4 6" id="KW-0067">ATP-binding</keyword>
<gene>
    <name evidence="8" type="ORF">B0H66DRAFT_472330</name>
</gene>